<name>A0A7J6WUL4_THATH</name>
<dbReference type="Proteomes" id="UP000554482">
    <property type="component" value="Unassembled WGS sequence"/>
</dbReference>
<dbReference type="OrthoDB" id="1703439at2759"/>
<sequence>MMIKLRTDWICFVQLEAYHRELLFIVERQAKPQPSFDEKEPLEKRLKALKEELDSAIKSLF</sequence>
<gene>
    <name evidence="1" type="ORF">FRX31_009829</name>
</gene>
<keyword evidence="2" id="KW-1185">Reference proteome</keyword>
<dbReference type="AlphaFoldDB" id="A0A7J6WUL4"/>
<accession>A0A7J6WUL4</accession>
<evidence type="ECO:0000313" key="2">
    <source>
        <dbReference type="Proteomes" id="UP000554482"/>
    </source>
</evidence>
<protein>
    <submittedName>
        <fullName evidence="1">Uncharacterized protein</fullName>
    </submittedName>
</protein>
<organism evidence="1 2">
    <name type="scientific">Thalictrum thalictroides</name>
    <name type="common">Rue-anemone</name>
    <name type="synonym">Anemone thalictroides</name>
    <dbReference type="NCBI Taxonomy" id="46969"/>
    <lineage>
        <taxon>Eukaryota</taxon>
        <taxon>Viridiplantae</taxon>
        <taxon>Streptophyta</taxon>
        <taxon>Embryophyta</taxon>
        <taxon>Tracheophyta</taxon>
        <taxon>Spermatophyta</taxon>
        <taxon>Magnoliopsida</taxon>
        <taxon>Ranunculales</taxon>
        <taxon>Ranunculaceae</taxon>
        <taxon>Thalictroideae</taxon>
        <taxon>Thalictrum</taxon>
    </lineage>
</organism>
<evidence type="ECO:0000313" key="1">
    <source>
        <dbReference type="EMBL" id="KAF5200587.1"/>
    </source>
</evidence>
<dbReference type="EMBL" id="JABWDY010010584">
    <property type="protein sequence ID" value="KAF5200587.1"/>
    <property type="molecule type" value="Genomic_DNA"/>
</dbReference>
<reference evidence="1 2" key="1">
    <citation type="submission" date="2020-06" db="EMBL/GenBank/DDBJ databases">
        <title>Transcriptomic and genomic resources for Thalictrum thalictroides and T. hernandezii: Facilitating candidate gene discovery in an emerging model plant lineage.</title>
        <authorList>
            <person name="Arias T."/>
            <person name="Riano-Pachon D.M."/>
            <person name="Di Stilio V.S."/>
        </authorList>
    </citation>
    <scope>NUCLEOTIDE SEQUENCE [LARGE SCALE GENOMIC DNA]</scope>
    <source>
        <strain evidence="2">cv. WT478/WT964</strain>
        <tissue evidence="1">Leaves</tissue>
    </source>
</reference>
<proteinExistence type="predicted"/>
<comment type="caution">
    <text evidence="1">The sequence shown here is derived from an EMBL/GenBank/DDBJ whole genome shotgun (WGS) entry which is preliminary data.</text>
</comment>